<dbReference type="InterPro" id="IPR001708">
    <property type="entry name" value="YidC/ALB3/OXA1/COX18"/>
</dbReference>
<sequence>ARSPSRVVNGLINSPIDATNTASVGYVYRSPGPKHFMLSPRGSEGGDDEMEASVDRLDEVPLIASRHHYRGSRGLRGASLMSGSLSLGLHQSSRLGQLTLRQKVERVSEGIELLRQAHNEAVYTSQSRCDDLWRDIQAVNESVAQCKEEATASAREQHQYVDELKAILEGHIRRSETCIMHIQNQVEKVAKRQDRLERAVGHLETTSALVVILTRRQVQLLEAQLGGLVRRNALKGVNAVGQPSPGLLGGIAAVFHYDDVRGCAHDVSFYQQFDIPSLGKYHNYYPENTPSFNLMERCVDEAHARGAELASSYDPYLPVDLMQSLIITIHDYMPGHSWMASIAAAATVVRIMVLPLLISSMRAGRVKQRIMPQLDALSAEMKEAEKKGSQQQLIRAQTKYSQFIKEHGSMVTMKGMMGMFVQIPIFTTAFLAMRQMSNHPHIFKGFPMETPLWLDSLALSDPIIVLPVLASALLLTNIEFFGSIDSAQAAEAGDRPDTKNKLGIDQKTMQKYSRHGFRALCVIALPATMYLPAGLFVYTCTNAMWAITQNRILRLPIVEQALNIPHNIKKEEKKDETYFDPGSIVTVEEALRISKENSQRAEKIARMNLEQKLVRRQAQPPPLSFELFVVFKDSLSPVDVGLRGSGRTTFRIDLPNGGKLEWSLEIPPFSRIGRDRQRNNAALLDMRTMMHLKVNIPGLDEVSSSNRRRFVGYVGINGRPGRFLRYPGSLDAISTNVSASVRLDVFVYDRDGPEWGFIARTSYVVSGYFNGSGSFNYAGEKDLVDESIPDSSGQSYVRPTTKGMLSTIGHRYR</sequence>
<feature type="transmembrane region" description="Helical" evidence="6">
    <location>
        <begin position="415"/>
        <end position="433"/>
    </location>
</feature>
<feature type="domain" description="Membrane insertase YidC/Oxa/ALB C-terminal" evidence="7">
    <location>
        <begin position="338"/>
        <end position="553"/>
    </location>
</feature>
<comment type="subcellular location">
    <subcellularLocation>
        <location evidence="1 5">Membrane</location>
        <topology evidence="1 5">Multi-pass membrane protein</topology>
    </subcellularLocation>
</comment>
<dbReference type="GO" id="GO:0032979">
    <property type="term" value="P:protein insertion into mitochondrial inner membrane from matrix"/>
    <property type="evidence" value="ECO:0007669"/>
    <property type="project" value="TreeGrafter"/>
</dbReference>
<dbReference type="InterPro" id="IPR028055">
    <property type="entry name" value="YidC/Oxa/ALB_C"/>
</dbReference>
<accession>A0A7J6S663</accession>
<evidence type="ECO:0000256" key="6">
    <source>
        <dbReference type="SAM" id="Phobius"/>
    </source>
</evidence>
<dbReference type="Pfam" id="PF02096">
    <property type="entry name" value="60KD_IMP"/>
    <property type="match status" value="1"/>
</dbReference>
<gene>
    <name evidence="8" type="primary">COX18_3</name>
    <name evidence="8" type="ORF">FOZ63_026591</name>
</gene>
<dbReference type="EMBL" id="JABANO010020670">
    <property type="protein sequence ID" value="KAF4728095.1"/>
    <property type="molecule type" value="Genomic_DNA"/>
</dbReference>
<dbReference type="PANTHER" id="PTHR12428">
    <property type="entry name" value="OXA1"/>
    <property type="match status" value="1"/>
</dbReference>
<comment type="caution">
    <text evidence="8">The sequence shown here is derived from an EMBL/GenBank/DDBJ whole genome shotgun (WGS) entry which is preliminary data.</text>
</comment>
<evidence type="ECO:0000256" key="2">
    <source>
        <dbReference type="ARBA" id="ARBA00022692"/>
    </source>
</evidence>
<dbReference type="PANTHER" id="PTHR12428:SF65">
    <property type="entry name" value="CYTOCHROME C OXIDASE ASSEMBLY PROTEIN COX18, MITOCHONDRIAL"/>
    <property type="match status" value="1"/>
</dbReference>
<evidence type="ECO:0000256" key="3">
    <source>
        <dbReference type="ARBA" id="ARBA00022989"/>
    </source>
</evidence>
<evidence type="ECO:0000256" key="5">
    <source>
        <dbReference type="RuleBase" id="RU003945"/>
    </source>
</evidence>
<dbReference type="Proteomes" id="UP000553632">
    <property type="component" value="Unassembled WGS sequence"/>
</dbReference>
<dbReference type="AlphaFoldDB" id="A0A7J6S663"/>
<keyword evidence="9" id="KW-1185">Reference proteome</keyword>
<protein>
    <submittedName>
        <fullName evidence="8">Cytochrome c oxidase assembly protein cox18, mitochondrial</fullName>
    </submittedName>
</protein>
<evidence type="ECO:0000313" key="9">
    <source>
        <dbReference type="Proteomes" id="UP000553632"/>
    </source>
</evidence>
<reference evidence="8 9" key="1">
    <citation type="submission" date="2020-04" db="EMBL/GenBank/DDBJ databases">
        <title>Perkinsus olseni comparative genomics.</title>
        <authorList>
            <person name="Bogema D.R."/>
        </authorList>
    </citation>
    <scope>NUCLEOTIDE SEQUENCE [LARGE SCALE GENOMIC DNA]</scope>
    <source>
        <strain evidence="8 9">ATCC PRA-207</strain>
    </source>
</reference>
<dbReference type="GO" id="GO:0032977">
    <property type="term" value="F:membrane insertase activity"/>
    <property type="evidence" value="ECO:0007669"/>
    <property type="project" value="InterPro"/>
</dbReference>
<dbReference type="CDD" id="cd20069">
    <property type="entry name" value="5TM_Oxa1-like"/>
    <property type="match status" value="1"/>
</dbReference>
<evidence type="ECO:0000259" key="7">
    <source>
        <dbReference type="Pfam" id="PF02096"/>
    </source>
</evidence>
<keyword evidence="2 5" id="KW-0812">Transmembrane</keyword>
<evidence type="ECO:0000313" key="8">
    <source>
        <dbReference type="EMBL" id="KAF4728095.1"/>
    </source>
</evidence>
<proteinExistence type="inferred from homology"/>
<feature type="non-terminal residue" evidence="8">
    <location>
        <position position="1"/>
    </location>
</feature>
<name>A0A7J6S663_PEROL</name>
<feature type="transmembrane region" description="Helical" evidence="6">
    <location>
        <begin position="338"/>
        <end position="358"/>
    </location>
</feature>
<evidence type="ECO:0000256" key="4">
    <source>
        <dbReference type="ARBA" id="ARBA00023136"/>
    </source>
</evidence>
<evidence type="ECO:0000256" key="1">
    <source>
        <dbReference type="ARBA" id="ARBA00004141"/>
    </source>
</evidence>
<feature type="transmembrane region" description="Helical" evidence="6">
    <location>
        <begin position="453"/>
        <end position="475"/>
    </location>
</feature>
<feature type="transmembrane region" description="Helical" evidence="6">
    <location>
        <begin position="517"/>
        <end position="538"/>
    </location>
</feature>
<dbReference type="GO" id="GO:0005743">
    <property type="term" value="C:mitochondrial inner membrane"/>
    <property type="evidence" value="ECO:0007669"/>
    <property type="project" value="TreeGrafter"/>
</dbReference>
<keyword evidence="4 6" id="KW-0472">Membrane</keyword>
<comment type="similarity">
    <text evidence="5">Belongs to the OXA1/ALB3/YidC family.</text>
</comment>
<keyword evidence="3 6" id="KW-1133">Transmembrane helix</keyword>
<organism evidence="8 9">
    <name type="scientific">Perkinsus olseni</name>
    <name type="common">Perkinsus atlanticus</name>
    <dbReference type="NCBI Taxonomy" id="32597"/>
    <lineage>
        <taxon>Eukaryota</taxon>
        <taxon>Sar</taxon>
        <taxon>Alveolata</taxon>
        <taxon>Perkinsozoa</taxon>
        <taxon>Perkinsea</taxon>
        <taxon>Perkinsida</taxon>
        <taxon>Perkinsidae</taxon>
        <taxon>Perkinsus</taxon>
    </lineage>
</organism>